<evidence type="ECO:0008006" key="11">
    <source>
        <dbReference type="Google" id="ProtNLM"/>
    </source>
</evidence>
<sequence length="503" mass="58660">MDARKTENYMWKIRVDVNYFFSIACKENLLSIIKYLKNYNRNWNHHTKFFITVLNQTQTLLDDVIDIIAWEDMNAILLTTYDEVYIFKGVYCYTQTCSWNGVVPLCPGKNVTIIQNKPRETYTATYMTYQPYFINVTSNELIKYDYFESKGLEHSMLALLAEITKIKVHIVVSEETSNYGTVLPNGTATGALQQFDENRFDFILGCYVATINRTYHFYYTFPVLHVALQWFVPYDLIRSENTISDVYTLSLVTLTVILVGCAIHLSQKYKKHPVTIGFIVLTIYAILIGAPIKLLRNTPFRVLISCVIALNFFLNLIFLTAVTSNLANVQYRQKIDMEEQLIKSDLELYAYSLDHGFFRNSPYETKIKHCYDENECMKVAAKERKTAYAYSTKSSNYIINHFSEEKGKPLLHAIKGKIALLPLTIYMRRGFPYYRIFSQNLLRIRESGFLEKFLTDIQGIENKEYPDKKLLIHLESLKPLFVSLFCMHWIAFCVFIAEIVFKN</sequence>
<organism evidence="9 10">
    <name type="scientific">Brassicogethes aeneus</name>
    <name type="common">Rape pollen beetle</name>
    <name type="synonym">Meligethes aeneus</name>
    <dbReference type="NCBI Taxonomy" id="1431903"/>
    <lineage>
        <taxon>Eukaryota</taxon>
        <taxon>Metazoa</taxon>
        <taxon>Ecdysozoa</taxon>
        <taxon>Arthropoda</taxon>
        <taxon>Hexapoda</taxon>
        <taxon>Insecta</taxon>
        <taxon>Pterygota</taxon>
        <taxon>Neoptera</taxon>
        <taxon>Endopterygota</taxon>
        <taxon>Coleoptera</taxon>
        <taxon>Polyphaga</taxon>
        <taxon>Cucujiformia</taxon>
        <taxon>Nitidulidae</taxon>
        <taxon>Meligethinae</taxon>
        <taxon>Brassicogethes</taxon>
    </lineage>
</organism>
<keyword evidence="6" id="KW-0675">Receptor</keyword>
<keyword evidence="4 8" id="KW-1133">Transmembrane helix</keyword>
<dbReference type="OrthoDB" id="6784642at2759"/>
<feature type="transmembrane region" description="Helical" evidence="8">
    <location>
        <begin position="302"/>
        <end position="327"/>
    </location>
</feature>
<evidence type="ECO:0000313" key="9">
    <source>
        <dbReference type="EMBL" id="CAH0560070.1"/>
    </source>
</evidence>
<comment type="subcellular location">
    <subcellularLocation>
        <location evidence="1">Cell membrane</location>
        <topology evidence="1">Multi-pass membrane protein</topology>
    </subcellularLocation>
</comment>
<evidence type="ECO:0000256" key="4">
    <source>
        <dbReference type="ARBA" id="ARBA00022989"/>
    </source>
</evidence>
<dbReference type="GO" id="GO:0005886">
    <property type="term" value="C:plasma membrane"/>
    <property type="evidence" value="ECO:0007669"/>
    <property type="project" value="UniProtKB-SubCell"/>
</dbReference>
<dbReference type="Proteomes" id="UP001154078">
    <property type="component" value="Chromosome 7"/>
</dbReference>
<dbReference type="PANTHER" id="PTHR42643:SF30">
    <property type="entry name" value="IONOTROPIC RECEPTOR 40A-RELATED"/>
    <property type="match status" value="1"/>
</dbReference>
<evidence type="ECO:0000256" key="3">
    <source>
        <dbReference type="ARBA" id="ARBA00022692"/>
    </source>
</evidence>
<feature type="transmembrane region" description="Helical" evidence="8">
    <location>
        <begin position="217"/>
        <end position="234"/>
    </location>
</feature>
<dbReference type="AlphaFoldDB" id="A0A9P0FJU3"/>
<feature type="transmembrane region" description="Helical" evidence="8">
    <location>
        <begin position="480"/>
        <end position="501"/>
    </location>
</feature>
<gene>
    <name evidence="9" type="ORF">MELIAE_LOCUS9899</name>
</gene>
<keyword evidence="2" id="KW-1003">Cell membrane</keyword>
<keyword evidence="10" id="KW-1185">Reference proteome</keyword>
<evidence type="ECO:0000256" key="5">
    <source>
        <dbReference type="ARBA" id="ARBA00023136"/>
    </source>
</evidence>
<name>A0A9P0FJU3_BRAAE</name>
<evidence type="ECO:0000256" key="2">
    <source>
        <dbReference type="ARBA" id="ARBA00022475"/>
    </source>
</evidence>
<reference evidence="9" key="1">
    <citation type="submission" date="2021-12" db="EMBL/GenBank/DDBJ databases">
        <authorList>
            <person name="King R."/>
        </authorList>
    </citation>
    <scope>NUCLEOTIDE SEQUENCE</scope>
</reference>
<feature type="transmembrane region" description="Helical" evidence="8">
    <location>
        <begin position="272"/>
        <end position="290"/>
    </location>
</feature>
<dbReference type="SUPFAM" id="SSF53850">
    <property type="entry name" value="Periplasmic binding protein-like II"/>
    <property type="match status" value="1"/>
</dbReference>
<keyword evidence="3 8" id="KW-0812">Transmembrane</keyword>
<dbReference type="PANTHER" id="PTHR42643">
    <property type="entry name" value="IONOTROPIC RECEPTOR 20A-RELATED"/>
    <property type="match status" value="1"/>
</dbReference>
<evidence type="ECO:0000256" key="7">
    <source>
        <dbReference type="ARBA" id="ARBA00023180"/>
    </source>
</evidence>
<feature type="transmembrane region" description="Helical" evidence="8">
    <location>
        <begin position="246"/>
        <end position="265"/>
    </location>
</feature>
<keyword evidence="5 8" id="KW-0472">Membrane</keyword>
<keyword evidence="7" id="KW-0325">Glycoprotein</keyword>
<accession>A0A9P0FJU3</accession>
<evidence type="ECO:0000256" key="1">
    <source>
        <dbReference type="ARBA" id="ARBA00004651"/>
    </source>
</evidence>
<dbReference type="InterPro" id="IPR052192">
    <property type="entry name" value="Insect_Ionotropic_Sensory_Rcpt"/>
</dbReference>
<dbReference type="EMBL" id="OV121138">
    <property type="protein sequence ID" value="CAH0560070.1"/>
    <property type="molecule type" value="Genomic_DNA"/>
</dbReference>
<evidence type="ECO:0000313" key="10">
    <source>
        <dbReference type="Proteomes" id="UP001154078"/>
    </source>
</evidence>
<protein>
    <recommendedName>
        <fullName evidence="11">Ionotropic receptor</fullName>
    </recommendedName>
</protein>
<evidence type="ECO:0000256" key="8">
    <source>
        <dbReference type="SAM" id="Phobius"/>
    </source>
</evidence>
<proteinExistence type="predicted"/>
<evidence type="ECO:0000256" key="6">
    <source>
        <dbReference type="ARBA" id="ARBA00023170"/>
    </source>
</evidence>
<dbReference type="Gene3D" id="3.40.190.10">
    <property type="entry name" value="Periplasmic binding protein-like II"/>
    <property type="match status" value="1"/>
</dbReference>